<keyword evidence="13" id="KW-1185">Reference proteome</keyword>
<accession>A0ABW1EPF3</accession>
<comment type="similarity">
    <text evidence="2 10">Belongs to the TRAFAC class TrmE-Era-EngA-EngB-Septin-like GTPase superfamily. EngB GTPase family.</text>
</comment>
<dbReference type="Proteomes" id="UP001596091">
    <property type="component" value="Unassembled WGS sequence"/>
</dbReference>
<gene>
    <name evidence="12" type="primary">yihA</name>
    <name evidence="10" type="synonym">engB</name>
    <name evidence="12" type="ORF">ACFPT7_23460</name>
</gene>
<evidence type="ECO:0000256" key="1">
    <source>
        <dbReference type="ARBA" id="ARBA00001946"/>
    </source>
</evidence>
<dbReference type="InterPro" id="IPR030393">
    <property type="entry name" value="G_ENGB_dom"/>
</dbReference>
<dbReference type="CDD" id="cd01876">
    <property type="entry name" value="YihA_EngB"/>
    <property type="match status" value="1"/>
</dbReference>
<dbReference type="NCBIfam" id="TIGR03598">
    <property type="entry name" value="GTPase_YsxC"/>
    <property type="match status" value="1"/>
</dbReference>
<comment type="function">
    <text evidence="10">Necessary for normal cell division and for the maintenance of normal septation.</text>
</comment>
<keyword evidence="7 10" id="KW-0342">GTP-binding</keyword>
<dbReference type="SUPFAM" id="SSF52540">
    <property type="entry name" value="P-loop containing nucleoside triphosphate hydrolases"/>
    <property type="match status" value="1"/>
</dbReference>
<dbReference type="InterPro" id="IPR027417">
    <property type="entry name" value="P-loop_NTPase"/>
</dbReference>
<dbReference type="Pfam" id="PF01926">
    <property type="entry name" value="MMR_HSR1"/>
    <property type="match status" value="1"/>
</dbReference>
<proteinExistence type="inferred from homology"/>
<dbReference type="InterPro" id="IPR019987">
    <property type="entry name" value="GTP-bd_ribosome_bio_YsxC"/>
</dbReference>
<keyword evidence="9 10" id="KW-0131">Cell cycle</keyword>
<evidence type="ECO:0000256" key="8">
    <source>
        <dbReference type="ARBA" id="ARBA00023210"/>
    </source>
</evidence>
<keyword evidence="3 10" id="KW-0132">Cell division</keyword>
<evidence type="ECO:0000256" key="10">
    <source>
        <dbReference type="HAMAP-Rule" id="MF_00321"/>
    </source>
</evidence>
<name>A0ABW1EPF3_9BACT</name>
<evidence type="ECO:0000256" key="9">
    <source>
        <dbReference type="ARBA" id="ARBA00023306"/>
    </source>
</evidence>
<evidence type="ECO:0000256" key="3">
    <source>
        <dbReference type="ARBA" id="ARBA00022618"/>
    </source>
</evidence>
<dbReference type="PROSITE" id="PS51706">
    <property type="entry name" value="G_ENGB"/>
    <property type="match status" value="1"/>
</dbReference>
<reference evidence="13" key="1">
    <citation type="journal article" date="2019" name="Int. J. Syst. Evol. Microbiol.">
        <title>The Global Catalogue of Microorganisms (GCM) 10K type strain sequencing project: providing services to taxonomists for standard genome sequencing and annotation.</title>
        <authorList>
            <consortium name="The Broad Institute Genomics Platform"/>
            <consortium name="The Broad Institute Genome Sequencing Center for Infectious Disease"/>
            <person name="Wu L."/>
            <person name="Ma J."/>
        </authorList>
    </citation>
    <scope>NUCLEOTIDE SEQUENCE [LARGE SCALE GENOMIC DNA]</scope>
    <source>
        <strain evidence="13">JCM 4087</strain>
    </source>
</reference>
<dbReference type="PANTHER" id="PTHR11649:SF13">
    <property type="entry name" value="ENGB-TYPE G DOMAIN-CONTAINING PROTEIN"/>
    <property type="match status" value="1"/>
</dbReference>
<dbReference type="Gene3D" id="3.40.50.300">
    <property type="entry name" value="P-loop containing nucleotide triphosphate hydrolases"/>
    <property type="match status" value="1"/>
</dbReference>
<dbReference type="PANTHER" id="PTHR11649">
    <property type="entry name" value="MSS1/TRME-RELATED GTP-BINDING PROTEIN"/>
    <property type="match status" value="1"/>
</dbReference>
<evidence type="ECO:0000256" key="6">
    <source>
        <dbReference type="ARBA" id="ARBA00022842"/>
    </source>
</evidence>
<keyword evidence="5 10" id="KW-0547">Nucleotide-binding</keyword>
<keyword evidence="8 10" id="KW-0717">Septation</keyword>
<dbReference type="RefSeq" id="WP_263341559.1">
    <property type="nucleotide sequence ID" value="NZ_JAGSYH010000007.1"/>
</dbReference>
<dbReference type="HAMAP" id="MF_00321">
    <property type="entry name" value="GTPase_EngB"/>
    <property type="match status" value="1"/>
</dbReference>
<comment type="cofactor">
    <cofactor evidence="1">
        <name>Mg(2+)</name>
        <dbReference type="ChEBI" id="CHEBI:18420"/>
    </cofactor>
</comment>
<comment type="caution">
    <text evidence="12">The sequence shown here is derived from an EMBL/GenBank/DDBJ whole genome shotgun (WGS) entry which is preliminary data.</text>
</comment>
<evidence type="ECO:0000256" key="7">
    <source>
        <dbReference type="ARBA" id="ARBA00023134"/>
    </source>
</evidence>
<dbReference type="InterPro" id="IPR006073">
    <property type="entry name" value="GTP-bd"/>
</dbReference>
<evidence type="ECO:0000256" key="2">
    <source>
        <dbReference type="ARBA" id="ARBA00009638"/>
    </source>
</evidence>
<feature type="domain" description="EngB-type G" evidence="11">
    <location>
        <begin position="21"/>
        <end position="200"/>
    </location>
</feature>
<organism evidence="12 13">
    <name type="scientific">Acidicapsa dinghuensis</name>
    <dbReference type="NCBI Taxonomy" id="2218256"/>
    <lineage>
        <taxon>Bacteria</taxon>
        <taxon>Pseudomonadati</taxon>
        <taxon>Acidobacteriota</taxon>
        <taxon>Terriglobia</taxon>
        <taxon>Terriglobales</taxon>
        <taxon>Acidobacteriaceae</taxon>
        <taxon>Acidicapsa</taxon>
    </lineage>
</organism>
<keyword evidence="6" id="KW-0460">Magnesium</keyword>
<evidence type="ECO:0000313" key="12">
    <source>
        <dbReference type="EMBL" id="MFC5865283.1"/>
    </source>
</evidence>
<evidence type="ECO:0000259" key="11">
    <source>
        <dbReference type="PROSITE" id="PS51706"/>
    </source>
</evidence>
<protein>
    <recommendedName>
        <fullName evidence="10">Probable GTP-binding protein EngB</fullName>
    </recommendedName>
</protein>
<sequence>MRYRTQFLLSATDPAQFPTSGAPEIAFLGRSNVGKSSLLNALVGEKAAKVSSTPGRTRAINFFALTNAELPISVNQHPKLVFSDLPGYGYAKISKSISSTWPAFIEPYLAERPQLKLCICLIDAKIPAQESDRQLIHWLRHAGRRFAVVGTKADRLSGNERTRNLAALKRDLEVDDLFLISSKTGFGLKTLWQQVEDAAQ</sequence>
<keyword evidence="4" id="KW-0479">Metal-binding</keyword>
<evidence type="ECO:0000256" key="5">
    <source>
        <dbReference type="ARBA" id="ARBA00022741"/>
    </source>
</evidence>
<evidence type="ECO:0000313" key="13">
    <source>
        <dbReference type="Proteomes" id="UP001596091"/>
    </source>
</evidence>
<evidence type="ECO:0000256" key="4">
    <source>
        <dbReference type="ARBA" id="ARBA00022723"/>
    </source>
</evidence>
<dbReference type="EMBL" id="JBHSPH010000018">
    <property type="protein sequence ID" value="MFC5865283.1"/>
    <property type="molecule type" value="Genomic_DNA"/>
</dbReference>